<sequence>MVRDELQVASGRRQSVKDPTVWSAGGVMVCIGAALRDAASARRFCLGPLPTSISAVTLACTLLVFLSLSAATPAGVTDRTYSYKGYKETMRFFEDLKRQNSDIVETFIAQEVFPQILPDGKSWATCEGEPCKTLIVRIANKKLLTNSTPEVFFSGALHGDEKIGPISVTELAAFLCEQYRLGDGEVKRLVDYRATWIMPMTNAYGYANSRRDENGMDPNRDFAYLQSPTHCMQTQTARAVNELFRRHLFHFMITFHGGMRALTYEWGSKNHMNGRKSTESPDNRAFGEVGASIQSAAGKDPAKHWWYPLGPINDLVYPVDGGMEDWSYGAGWESSPSPITVCRPTTYGGYDGSRTEYRKGSVATLVYLAEADDSKTPAASTLGHTAEIFSATGVGQGHVARNLRMCLKIIELARPEIVVHAPSVPAALLAGSDIEVAVHGFGCQRISSLKLLLVPKAVSARCDFGSGLLDGLDDVGFAGHTDVVNAATVLAELKDQLCRGLTLWERLGPDEKVLRLKGRAPDVMGEFCLVIAAEFDQHWAAQKHPDPGVAPRAIATRIRIDSSYSAQASDGGMVVNSHRTKLFAVSANSLVVTSPKATSLGERGGNSGGGPAKSVPGTPVASPVASPVATPPPTATNEVEAPVEAIAPTKAMGAPRPPPQVIEEVPAGGVSIPAAIVLIAIGLCAGGVLFFNVFKVRKDYCRDRNSDVEPGKVGAAGRDEESCEMTGLRPAE</sequence>
<accession>A0A813GU62</accession>
<reference evidence="9" key="1">
    <citation type="submission" date="2021-02" db="EMBL/GenBank/DDBJ databases">
        <authorList>
            <person name="Dougan E. K."/>
            <person name="Rhodes N."/>
            <person name="Thang M."/>
            <person name="Chan C."/>
        </authorList>
    </citation>
    <scope>NUCLEOTIDE SEQUENCE</scope>
</reference>
<evidence type="ECO:0000256" key="4">
    <source>
        <dbReference type="ARBA" id="ARBA00022833"/>
    </source>
</evidence>
<proteinExistence type="inferred from homology"/>
<evidence type="ECO:0000256" key="2">
    <source>
        <dbReference type="ARBA" id="ARBA00005988"/>
    </source>
</evidence>
<gene>
    <name evidence="9" type="ORF">PGLA1383_LOCUS43713</name>
</gene>
<feature type="compositionally biased region" description="Low complexity" evidence="6">
    <location>
        <begin position="614"/>
        <end position="628"/>
    </location>
</feature>
<evidence type="ECO:0000256" key="5">
    <source>
        <dbReference type="PROSITE-ProRule" id="PRU01379"/>
    </source>
</evidence>
<keyword evidence="4" id="KW-0862">Zinc</keyword>
<feature type="compositionally biased region" description="Gly residues" evidence="6">
    <location>
        <begin position="602"/>
        <end position="611"/>
    </location>
</feature>
<dbReference type="AlphaFoldDB" id="A0A813GU62"/>
<evidence type="ECO:0000313" key="10">
    <source>
        <dbReference type="Proteomes" id="UP000654075"/>
    </source>
</evidence>
<dbReference type="InterPro" id="IPR000834">
    <property type="entry name" value="Peptidase_M14"/>
</dbReference>
<evidence type="ECO:0000256" key="7">
    <source>
        <dbReference type="SAM" id="Phobius"/>
    </source>
</evidence>
<name>A0A813GU62_POLGL</name>
<dbReference type="SMART" id="SM00631">
    <property type="entry name" value="Zn_pept"/>
    <property type="match status" value="1"/>
</dbReference>
<dbReference type="PROSITE" id="PS00132">
    <property type="entry name" value="CARBOXYPEPT_ZN_1"/>
    <property type="match status" value="1"/>
</dbReference>
<dbReference type="Gene3D" id="3.40.630.10">
    <property type="entry name" value="Zn peptidases"/>
    <property type="match status" value="1"/>
</dbReference>
<dbReference type="GO" id="GO:0008270">
    <property type="term" value="F:zinc ion binding"/>
    <property type="evidence" value="ECO:0007669"/>
    <property type="project" value="InterPro"/>
</dbReference>
<keyword evidence="7" id="KW-0812">Transmembrane</keyword>
<evidence type="ECO:0000256" key="6">
    <source>
        <dbReference type="SAM" id="MobiDB-lite"/>
    </source>
</evidence>
<organism evidence="9 10">
    <name type="scientific">Polarella glacialis</name>
    <name type="common">Dinoflagellate</name>
    <dbReference type="NCBI Taxonomy" id="89957"/>
    <lineage>
        <taxon>Eukaryota</taxon>
        <taxon>Sar</taxon>
        <taxon>Alveolata</taxon>
        <taxon>Dinophyceae</taxon>
        <taxon>Suessiales</taxon>
        <taxon>Suessiaceae</taxon>
        <taxon>Polarella</taxon>
    </lineage>
</organism>
<dbReference type="CDD" id="cd00596">
    <property type="entry name" value="Peptidase_M14_like"/>
    <property type="match status" value="1"/>
</dbReference>
<comment type="caution">
    <text evidence="5">Lacks conserved residue(s) required for the propagation of feature annotation.</text>
</comment>
<dbReference type="PROSITE" id="PS52035">
    <property type="entry name" value="PEPTIDASE_M14"/>
    <property type="match status" value="1"/>
</dbReference>
<dbReference type="Proteomes" id="UP000654075">
    <property type="component" value="Unassembled WGS sequence"/>
</dbReference>
<dbReference type="PANTHER" id="PTHR11705:SF138">
    <property type="entry name" value="PEPTIDASE M14 CARBOXYPEPTIDASE A DOMAIN-CONTAINING PROTEIN"/>
    <property type="match status" value="1"/>
</dbReference>
<dbReference type="InterPro" id="IPR057246">
    <property type="entry name" value="CARBOXYPEPT_ZN_1"/>
</dbReference>
<dbReference type="SUPFAM" id="SSF53187">
    <property type="entry name" value="Zn-dependent exopeptidases"/>
    <property type="match status" value="1"/>
</dbReference>
<feature type="region of interest" description="Disordered" evidence="6">
    <location>
        <begin position="709"/>
        <end position="732"/>
    </location>
</feature>
<dbReference type="EMBL" id="CAJNNV010029045">
    <property type="protein sequence ID" value="CAE8626825.1"/>
    <property type="molecule type" value="Genomic_DNA"/>
</dbReference>
<comment type="similarity">
    <text evidence="2 5">Belongs to the peptidase M14 family.</text>
</comment>
<comment type="cofactor">
    <cofactor evidence="1">
        <name>Zn(2+)</name>
        <dbReference type="ChEBI" id="CHEBI:29105"/>
    </cofactor>
</comment>
<dbReference type="GO" id="GO:0005615">
    <property type="term" value="C:extracellular space"/>
    <property type="evidence" value="ECO:0007669"/>
    <property type="project" value="TreeGrafter"/>
</dbReference>
<dbReference type="GO" id="GO:0004181">
    <property type="term" value="F:metallocarboxypeptidase activity"/>
    <property type="evidence" value="ECO:0007669"/>
    <property type="project" value="InterPro"/>
</dbReference>
<keyword evidence="10" id="KW-1185">Reference proteome</keyword>
<evidence type="ECO:0000259" key="8">
    <source>
        <dbReference type="PROSITE" id="PS52035"/>
    </source>
</evidence>
<protein>
    <recommendedName>
        <fullName evidence="8">Peptidase M14 domain-containing protein</fullName>
    </recommendedName>
</protein>
<comment type="caution">
    <text evidence="9">The sequence shown here is derived from an EMBL/GenBank/DDBJ whole genome shotgun (WGS) entry which is preliminary data.</text>
</comment>
<evidence type="ECO:0000313" key="9">
    <source>
        <dbReference type="EMBL" id="CAE8626825.1"/>
    </source>
</evidence>
<feature type="region of interest" description="Disordered" evidence="6">
    <location>
        <begin position="597"/>
        <end position="637"/>
    </location>
</feature>
<dbReference type="GO" id="GO:0006508">
    <property type="term" value="P:proteolysis"/>
    <property type="evidence" value="ECO:0007669"/>
    <property type="project" value="InterPro"/>
</dbReference>
<dbReference type="PANTHER" id="PTHR11705">
    <property type="entry name" value="PROTEASE FAMILY M14 CARBOXYPEPTIDASE A,B"/>
    <property type="match status" value="1"/>
</dbReference>
<keyword evidence="7" id="KW-1133">Transmembrane helix</keyword>
<evidence type="ECO:0000256" key="3">
    <source>
        <dbReference type="ARBA" id="ARBA00022723"/>
    </source>
</evidence>
<keyword evidence="3" id="KW-0479">Metal-binding</keyword>
<feature type="domain" description="Peptidase M14" evidence="8">
    <location>
        <begin position="82"/>
        <end position="371"/>
    </location>
</feature>
<keyword evidence="7" id="KW-0472">Membrane</keyword>
<evidence type="ECO:0000256" key="1">
    <source>
        <dbReference type="ARBA" id="ARBA00001947"/>
    </source>
</evidence>
<feature type="transmembrane region" description="Helical" evidence="7">
    <location>
        <begin position="672"/>
        <end position="694"/>
    </location>
</feature>
<dbReference type="OrthoDB" id="10249045at2759"/>
<dbReference type="Pfam" id="PF00246">
    <property type="entry name" value="Peptidase_M14"/>
    <property type="match status" value="1"/>
</dbReference>